<proteinExistence type="predicted"/>
<dbReference type="STRING" id="1798480.A2851_00985"/>
<sequence>MKIIICGSISAADEILSAKKILEDTGHVVEVPEGVKNNELRARTDISNEEKANDKIAHDLIRKYFEKVKQCDVVLVVNPEKRGIKGYIGGNSLIEMAFAHVLGKPLYVLHPIPQLPYTAEIIAMQPVILNGDLSLI</sequence>
<organism evidence="1 2">
    <name type="scientific">Candidatus Kaiserbacteria bacterium RIFCSPHIGHO2_01_FULL_53_29</name>
    <dbReference type="NCBI Taxonomy" id="1798480"/>
    <lineage>
        <taxon>Bacteria</taxon>
        <taxon>Candidatus Kaiseribacteriota</taxon>
    </lineage>
</organism>
<dbReference type="AlphaFoldDB" id="A0A1F6CYJ2"/>
<dbReference type="Proteomes" id="UP000176863">
    <property type="component" value="Unassembled WGS sequence"/>
</dbReference>
<evidence type="ECO:0000313" key="1">
    <source>
        <dbReference type="EMBL" id="OGG54225.1"/>
    </source>
</evidence>
<comment type="caution">
    <text evidence="1">The sequence shown here is derived from an EMBL/GenBank/DDBJ whole genome shotgun (WGS) entry which is preliminary data.</text>
</comment>
<gene>
    <name evidence="1" type="ORF">A2851_00985</name>
</gene>
<name>A0A1F6CYJ2_9BACT</name>
<protein>
    <recommendedName>
        <fullName evidence="3">Maf-like protein</fullName>
    </recommendedName>
</protein>
<dbReference type="EMBL" id="MFKT01000001">
    <property type="protein sequence ID" value="OGG54225.1"/>
    <property type="molecule type" value="Genomic_DNA"/>
</dbReference>
<accession>A0A1F6CYJ2</accession>
<evidence type="ECO:0008006" key="3">
    <source>
        <dbReference type="Google" id="ProtNLM"/>
    </source>
</evidence>
<reference evidence="1 2" key="1">
    <citation type="journal article" date="2016" name="Nat. Commun.">
        <title>Thousands of microbial genomes shed light on interconnected biogeochemical processes in an aquifer system.</title>
        <authorList>
            <person name="Anantharaman K."/>
            <person name="Brown C.T."/>
            <person name="Hug L.A."/>
            <person name="Sharon I."/>
            <person name="Castelle C.J."/>
            <person name="Probst A.J."/>
            <person name="Thomas B.C."/>
            <person name="Singh A."/>
            <person name="Wilkins M.J."/>
            <person name="Karaoz U."/>
            <person name="Brodie E.L."/>
            <person name="Williams K.H."/>
            <person name="Hubbard S.S."/>
            <person name="Banfield J.F."/>
        </authorList>
    </citation>
    <scope>NUCLEOTIDE SEQUENCE [LARGE SCALE GENOMIC DNA]</scope>
</reference>
<evidence type="ECO:0000313" key="2">
    <source>
        <dbReference type="Proteomes" id="UP000176863"/>
    </source>
</evidence>